<gene>
    <name evidence="6" type="ORF">COHA_000260</name>
</gene>
<evidence type="ECO:0000256" key="2">
    <source>
        <dbReference type="ARBA" id="ARBA00022630"/>
    </source>
</evidence>
<evidence type="ECO:0000256" key="1">
    <source>
        <dbReference type="ARBA" id="ARBA00001974"/>
    </source>
</evidence>
<keyword evidence="2" id="KW-0285">Flavoprotein</keyword>
<sequence length="543" mass="54207">MQPVPSAAPQRAPPLPAAAAAAASSSRRAADVAVVGGSLQAYAAAYLLAKRGKRTVLVEHAALQLAGVTPSARPDVALHLPAASSHAVSAATEAFALWRGIEASAEGARGLLHLCGSIDVAPVRGSSAASDALGAMQDASRAASLQFGMLSPDEVSAAFPRLRPPKGSAALYTNAGGVVNGRLAAAVLRAMAQRAGAVLAPACLLGWRDAGGHFALRTAPLEAAAAADGLGGEGEVVYECEQLVLLPDAAVQQQSLGLFGLAVPGAQLWRLPAGRWRAQEDCAALPLWQLLGAGSTRTVDDPTAIDSAWGIPVLGWAPGSMFVAQCLPDGSPAENLAAGVAAGAAGGGGGSSTPGSQLPTSGGPDELAAAAAAALGSAGAAAALQLGALGEERPGSEEAVDAERQWQAERQRQEEAAARRLATAGALAGRLVNGVGSRLAGLDSQMRLIVTPDSEPAVGSHPGFEDGRVVAAFPATAAQLGCLPGDQLAPLIARLAADELMGRAPQAVSAAAVALGREALAAEAAALPHDSWFELARCLPAQL</sequence>
<evidence type="ECO:0000313" key="7">
    <source>
        <dbReference type="Proteomes" id="UP001205105"/>
    </source>
</evidence>
<dbReference type="Gene3D" id="3.50.50.60">
    <property type="entry name" value="FAD/NAD(P)-binding domain"/>
    <property type="match status" value="1"/>
</dbReference>
<dbReference type="AlphaFoldDB" id="A0AAD5DY65"/>
<keyword evidence="4" id="KW-0560">Oxidoreductase</keyword>
<dbReference type="Proteomes" id="UP001205105">
    <property type="component" value="Unassembled WGS sequence"/>
</dbReference>
<dbReference type="GO" id="GO:0050660">
    <property type="term" value="F:flavin adenine dinucleotide binding"/>
    <property type="evidence" value="ECO:0007669"/>
    <property type="project" value="InterPro"/>
</dbReference>
<comment type="cofactor">
    <cofactor evidence="1">
        <name>FAD</name>
        <dbReference type="ChEBI" id="CHEBI:57692"/>
    </cofactor>
</comment>
<dbReference type="PANTHER" id="PTHR10961:SF7">
    <property type="entry name" value="FAD DEPENDENT OXIDOREDUCTASE DOMAIN-CONTAINING PROTEIN"/>
    <property type="match status" value="1"/>
</dbReference>
<protein>
    <recommendedName>
        <fullName evidence="8">FAD dependent oxidoreductase domain-containing protein</fullName>
    </recommendedName>
</protein>
<keyword evidence="3" id="KW-0274">FAD</keyword>
<evidence type="ECO:0000256" key="3">
    <source>
        <dbReference type="ARBA" id="ARBA00022827"/>
    </source>
</evidence>
<name>A0AAD5DY65_9CHLO</name>
<evidence type="ECO:0008006" key="8">
    <source>
        <dbReference type="Google" id="ProtNLM"/>
    </source>
</evidence>
<reference evidence="6" key="1">
    <citation type="submission" date="2020-11" db="EMBL/GenBank/DDBJ databases">
        <title>Chlorella ohadii genome sequencing and assembly.</title>
        <authorList>
            <person name="Murik O."/>
            <person name="Treves H."/>
            <person name="Kedem I."/>
            <person name="Shotland Y."/>
            <person name="Kaplan A."/>
        </authorList>
    </citation>
    <scope>NUCLEOTIDE SEQUENCE</scope>
    <source>
        <strain evidence="6">1</strain>
    </source>
</reference>
<dbReference type="Gene3D" id="3.30.9.10">
    <property type="entry name" value="D-Amino Acid Oxidase, subunit A, domain 2"/>
    <property type="match status" value="1"/>
</dbReference>
<proteinExistence type="predicted"/>
<organism evidence="6 7">
    <name type="scientific">Chlorella ohadii</name>
    <dbReference type="NCBI Taxonomy" id="2649997"/>
    <lineage>
        <taxon>Eukaryota</taxon>
        <taxon>Viridiplantae</taxon>
        <taxon>Chlorophyta</taxon>
        <taxon>core chlorophytes</taxon>
        <taxon>Trebouxiophyceae</taxon>
        <taxon>Chlorellales</taxon>
        <taxon>Chlorellaceae</taxon>
        <taxon>Chlorella clade</taxon>
        <taxon>Chlorella</taxon>
    </lineage>
</organism>
<evidence type="ECO:0000313" key="6">
    <source>
        <dbReference type="EMBL" id="KAI7846190.1"/>
    </source>
</evidence>
<accession>A0AAD5DY65</accession>
<dbReference type="PANTHER" id="PTHR10961">
    <property type="entry name" value="PEROXISOMAL SARCOSINE OXIDASE"/>
    <property type="match status" value="1"/>
</dbReference>
<comment type="caution">
    <text evidence="6">The sequence shown here is derived from an EMBL/GenBank/DDBJ whole genome shotgun (WGS) entry which is preliminary data.</text>
</comment>
<evidence type="ECO:0000256" key="5">
    <source>
        <dbReference type="SAM" id="MobiDB-lite"/>
    </source>
</evidence>
<dbReference type="SUPFAM" id="SSF51905">
    <property type="entry name" value="FAD/NAD(P)-binding domain"/>
    <property type="match status" value="1"/>
</dbReference>
<keyword evidence="7" id="KW-1185">Reference proteome</keyword>
<feature type="compositionally biased region" description="Low complexity" evidence="5">
    <location>
        <begin position="353"/>
        <end position="364"/>
    </location>
</feature>
<dbReference type="InterPro" id="IPR045170">
    <property type="entry name" value="MTOX"/>
</dbReference>
<feature type="region of interest" description="Disordered" evidence="5">
    <location>
        <begin position="343"/>
        <end position="364"/>
    </location>
</feature>
<dbReference type="GO" id="GO:0008115">
    <property type="term" value="F:sarcosine oxidase activity"/>
    <property type="evidence" value="ECO:0007669"/>
    <property type="project" value="TreeGrafter"/>
</dbReference>
<dbReference type="InterPro" id="IPR036188">
    <property type="entry name" value="FAD/NAD-bd_sf"/>
</dbReference>
<evidence type="ECO:0000256" key="4">
    <source>
        <dbReference type="ARBA" id="ARBA00023002"/>
    </source>
</evidence>
<dbReference type="EMBL" id="JADXDR010000007">
    <property type="protein sequence ID" value="KAI7846190.1"/>
    <property type="molecule type" value="Genomic_DNA"/>
</dbReference>